<organism evidence="1 2">
    <name type="scientific">Cylindrotheca closterium</name>
    <dbReference type="NCBI Taxonomy" id="2856"/>
    <lineage>
        <taxon>Eukaryota</taxon>
        <taxon>Sar</taxon>
        <taxon>Stramenopiles</taxon>
        <taxon>Ochrophyta</taxon>
        <taxon>Bacillariophyta</taxon>
        <taxon>Bacillariophyceae</taxon>
        <taxon>Bacillariophycidae</taxon>
        <taxon>Bacillariales</taxon>
        <taxon>Bacillariaceae</taxon>
        <taxon>Cylindrotheca</taxon>
    </lineage>
</organism>
<gene>
    <name evidence="1" type="ORF">CYCCA115_LOCUS341</name>
</gene>
<evidence type="ECO:0000313" key="1">
    <source>
        <dbReference type="EMBL" id="CAJ1901985.1"/>
    </source>
</evidence>
<dbReference type="Gene3D" id="3.80.10.10">
    <property type="entry name" value="Ribonuclease Inhibitor"/>
    <property type="match status" value="1"/>
</dbReference>
<proteinExistence type="predicted"/>
<evidence type="ECO:0000313" key="2">
    <source>
        <dbReference type="Proteomes" id="UP001295423"/>
    </source>
</evidence>
<dbReference type="EMBL" id="CAKOGP040000001">
    <property type="protein sequence ID" value="CAJ1901985.1"/>
    <property type="molecule type" value="Genomic_DNA"/>
</dbReference>
<name>A0AAD2CGB2_9STRA</name>
<accession>A0AAD2CGB2</accession>
<comment type="caution">
    <text evidence="1">The sequence shown here is derived from an EMBL/GenBank/DDBJ whole genome shotgun (WGS) entry which is preliminary data.</text>
</comment>
<dbReference type="Proteomes" id="UP001295423">
    <property type="component" value="Unassembled WGS sequence"/>
</dbReference>
<protein>
    <submittedName>
        <fullName evidence="1">Uncharacterized protein</fullName>
    </submittedName>
</protein>
<reference evidence="1" key="1">
    <citation type="submission" date="2023-08" db="EMBL/GenBank/DDBJ databases">
        <authorList>
            <person name="Audoor S."/>
            <person name="Bilcke G."/>
        </authorList>
    </citation>
    <scope>NUCLEOTIDE SEQUENCE</scope>
</reference>
<dbReference type="SUPFAM" id="SSF52047">
    <property type="entry name" value="RNI-like"/>
    <property type="match status" value="1"/>
</dbReference>
<dbReference type="AlphaFoldDB" id="A0AAD2CGB2"/>
<dbReference type="InterPro" id="IPR032675">
    <property type="entry name" value="LRR_dom_sf"/>
</dbReference>
<keyword evidence="2" id="KW-1185">Reference proteome</keyword>
<sequence length="170" mass="18285">MSILEQIQANSISQLKISQDADEISSNTGDIIDALRNNTSIESIHFEGEFLGEMRNTSRVAVVEAIGYIPTLRRVHLADALVLVNAVTKMLCNATELRELSIGNLVLQGIESDFSALEGALAAHNCLKLFKMDKCIPAVKDISLEGLTTSSAQLSSISDPVPNQRSATTA</sequence>